<dbReference type="Pfam" id="PF00563">
    <property type="entry name" value="EAL"/>
    <property type="match status" value="1"/>
</dbReference>
<evidence type="ECO:0000259" key="2">
    <source>
        <dbReference type="PROSITE" id="PS51833"/>
    </source>
</evidence>
<name>A0A934T163_9BURK</name>
<dbReference type="PROSITE" id="PS50883">
    <property type="entry name" value="EAL"/>
    <property type="match status" value="1"/>
</dbReference>
<dbReference type="InterPro" id="IPR014408">
    <property type="entry name" value="dGMP_Pdiesterase_EAL/HD-GYP"/>
</dbReference>
<gene>
    <name evidence="3" type="ORF">JJB74_20440</name>
</gene>
<reference evidence="3" key="1">
    <citation type="submission" date="2021-01" db="EMBL/GenBank/DDBJ databases">
        <title>Genome sequence of strain Noviherbaspirillum sp. DKR-6.</title>
        <authorList>
            <person name="Chaudhary D.K."/>
        </authorList>
    </citation>
    <scope>NUCLEOTIDE SEQUENCE</scope>
    <source>
        <strain evidence="3">DKR-6</strain>
    </source>
</reference>
<dbReference type="InterPro" id="IPR052340">
    <property type="entry name" value="RNase_Y/CdgJ"/>
</dbReference>
<dbReference type="Gene3D" id="3.20.20.450">
    <property type="entry name" value="EAL domain"/>
    <property type="match status" value="1"/>
</dbReference>
<dbReference type="Gene3D" id="1.10.3210.10">
    <property type="entry name" value="Hypothetical protein af1432"/>
    <property type="match status" value="1"/>
</dbReference>
<dbReference type="Pfam" id="PF08668">
    <property type="entry name" value="HDOD"/>
    <property type="match status" value="1"/>
</dbReference>
<dbReference type="InterPro" id="IPR001633">
    <property type="entry name" value="EAL_dom"/>
</dbReference>
<feature type="domain" description="HDOD" evidence="2">
    <location>
        <begin position="212"/>
        <end position="398"/>
    </location>
</feature>
<proteinExistence type="predicted"/>
<evidence type="ECO:0000259" key="1">
    <source>
        <dbReference type="PROSITE" id="PS50883"/>
    </source>
</evidence>
<dbReference type="EMBL" id="JAEPBG010000009">
    <property type="protein sequence ID" value="MBK4736997.1"/>
    <property type="molecule type" value="Genomic_DNA"/>
</dbReference>
<dbReference type="SUPFAM" id="SSF109604">
    <property type="entry name" value="HD-domain/PDEase-like"/>
    <property type="match status" value="1"/>
</dbReference>
<dbReference type="PROSITE" id="PS51833">
    <property type="entry name" value="HDOD"/>
    <property type="match status" value="1"/>
</dbReference>
<dbReference type="InterPro" id="IPR035919">
    <property type="entry name" value="EAL_sf"/>
</dbReference>
<dbReference type="PANTHER" id="PTHR33525:SF4">
    <property type="entry name" value="CYCLIC DI-GMP PHOSPHODIESTERASE CDGJ"/>
    <property type="match status" value="1"/>
</dbReference>
<evidence type="ECO:0000313" key="3">
    <source>
        <dbReference type="EMBL" id="MBK4736997.1"/>
    </source>
</evidence>
<dbReference type="AlphaFoldDB" id="A0A934T163"/>
<dbReference type="PIRSF" id="PIRSF003180">
    <property type="entry name" value="DiGMPpdiest_YuxH"/>
    <property type="match status" value="1"/>
</dbReference>
<protein>
    <submittedName>
        <fullName evidence="3">EAL domain-containing protein</fullName>
    </submittedName>
</protein>
<organism evidence="3 4">
    <name type="scientific">Noviherbaspirillum pedocola</name>
    <dbReference type="NCBI Taxonomy" id="2801341"/>
    <lineage>
        <taxon>Bacteria</taxon>
        <taxon>Pseudomonadati</taxon>
        <taxon>Pseudomonadota</taxon>
        <taxon>Betaproteobacteria</taxon>
        <taxon>Burkholderiales</taxon>
        <taxon>Oxalobacteraceae</taxon>
        <taxon>Noviherbaspirillum</taxon>
    </lineage>
</organism>
<sequence length="421" mass="45865">MNALLTDQLPHEAQDIYLARQPIVDRGRQLHGFELLFRDGRSNRAHVASHAAATSSVILRTLSQFGMESVLGSMPGFINCDADFLMSDAIALLPADKVVLELLETTVASIEVQRRCLELKAQGYRFALDDFSGATDDNRALLPIVDIVKVDVSLLDPVGLDAVARELRGLNVTRVAEKIETHAQFAMCGELGFHLFQGFHFARPQIVAGRQLSPSQAALMEMLGMLQGDADVRDIEDGFKRHPALTVDLLRLANSAAFGMQQPLRSIANAVLMLGRRQLQRWLMLMLLSGSGRDAGPRPALLHLGATRGKLMELLMLREPEHAAAADSAFIVGIVSVMDAVLGQDMATIIGALGLAEELRAALLRREGMLGAVLRLAEALEEQDGAAVSRFVADREDRAVDMLNHTQGQAVEWANRILMAA</sequence>
<feature type="domain" description="EAL" evidence="1">
    <location>
        <begin position="1"/>
        <end position="218"/>
    </location>
</feature>
<dbReference type="InterPro" id="IPR013976">
    <property type="entry name" value="HDOD"/>
</dbReference>
<comment type="caution">
    <text evidence="3">The sequence shown here is derived from an EMBL/GenBank/DDBJ whole genome shotgun (WGS) entry which is preliminary data.</text>
</comment>
<accession>A0A934T163</accession>
<dbReference type="RefSeq" id="WP_200594940.1">
    <property type="nucleotide sequence ID" value="NZ_JAEPBG010000009.1"/>
</dbReference>
<evidence type="ECO:0000313" key="4">
    <source>
        <dbReference type="Proteomes" id="UP000622890"/>
    </source>
</evidence>
<dbReference type="SUPFAM" id="SSF141868">
    <property type="entry name" value="EAL domain-like"/>
    <property type="match status" value="1"/>
</dbReference>
<dbReference type="Proteomes" id="UP000622890">
    <property type="component" value="Unassembled WGS sequence"/>
</dbReference>
<dbReference type="PANTHER" id="PTHR33525">
    <property type="match status" value="1"/>
</dbReference>
<dbReference type="SMART" id="SM00052">
    <property type="entry name" value="EAL"/>
    <property type="match status" value="1"/>
</dbReference>
<keyword evidence="4" id="KW-1185">Reference proteome</keyword>